<dbReference type="AlphaFoldDB" id="A0A7D9E443"/>
<dbReference type="GO" id="GO:0005509">
    <property type="term" value="F:calcium ion binding"/>
    <property type="evidence" value="ECO:0007669"/>
    <property type="project" value="InterPro"/>
</dbReference>
<dbReference type="InterPro" id="IPR000742">
    <property type="entry name" value="EGF"/>
</dbReference>
<dbReference type="CDD" id="cd00054">
    <property type="entry name" value="EGF_CA"/>
    <property type="match status" value="1"/>
</dbReference>
<dbReference type="EMBL" id="CACRXK020003889">
    <property type="protein sequence ID" value="CAB4000659.1"/>
    <property type="molecule type" value="Genomic_DNA"/>
</dbReference>
<dbReference type="InterPro" id="IPR000082">
    <property type="entry name" value="SEA_dom"/>
</dbReference>
<dbReference type="InterPro" id="IPR036364">
    <property type="entry name" value="SEA_dom_sf"/>
</dbReference>
<comment type="caution">
    <text evidence="2">Lacks conserved residue(s) required for the propagation of feature annotation.</text>
</comment>
<dbReference type="OrthoDB" id="10040649at2759"/>
<dbReference type="Pfam" id="PF01390">
    <property type="entry name" value="SEA"/>
    <property type="match status" value="1"/>
</dbReference>
<evidence type="ECO:0000313" key="3">
    <source>
        <dbReference type="EMBL" id="CAB4000659.1"/>
    </source>
</evidence>
<dbReference type="Proteomes" id="UP001152795">
    <property type="component" value="Unassembled WGS sequence"/>
</dbReference>
<evidence type="ECO:0000313" key="4">
    <source>
        <dbReference type="Proteomes" id="UP001152795"/>
    </source>
</evidence>
<sequence length="261" mass="29444">MASVQGQIRIVNREFKAAYNNRKSLAYFKITQTLIIELSRLYRRTSTLSLKFHSIFIIRLFQGSVGVDYVATFNDTTGVNNEMIQEELVGVLNATKNGTFIGDSDLKISNKTDLNEVANELTFQDYDECNPPDIIHTPDCGNNATCVNRNMSYDCVCDEGFANDGTGCILLLAQRNVDKNELDEVRAFVIAVIVWLVLCFLIAFILVVIAGLNLCKVPSERHTVRHRYEETNMPRNVTTPSHRSSAVTDAYDYYGDEIIVY</sequence>
<proteinExistence type="predicted"/>
<organism evidence="3 4">
    <name type="scientific">Paramuricea clavata</name>
    <name type="common">Red gorgonian</name>
    <name type="synonym">Violescent sea-whip</name>
    <dbReference type="NCBI Taxonomy" id="317549"/>
    <lineage>
        <taxon>Eukaryota</taxon>
        <taxon>Metazoa</taxon>
        <taxon>Cnidaria</taxon>
        <taxon>Anthozoa</taxon>
        <taxon>Octocorallia</taxon>
        <taxon>Malacalcyonacea</taxon>
        <taxon>Plexauridae</taxon>
        <taxon>Paramuricea</taxon>
    </lineage>
</organism>
<dbReference type="InterPro" id="IPR001881">
    <property type="entry name" value="EGF-like_Ca-bd_dom"/>
</dbReference>
<keyword evidence="4" id="KW-1185">Reference proteome</keyword>
<evidence type="ECO:0000256" key="1">
    <source>
        <dbReference type="ARBA" id="ARBA00023157"/>
    </source>
</evidence>
<dbReference type="SMART" id="SM00181">
    <property type="entry name" value="EGF"/>
    <property type="match status" value="1"/>
</dbReference>
<dbReference type="PROSITE" id="PS01187">
    <property type="entry name" value="EGF_CA"/>
    <property type="match status" value="1"/>
</dbReference>
<dbReference type="PROSITE" id="PS00010">
    <property type="entry name" value="ASX_HYDROXYL"/>
    <property type="match status" value="1"/>
</dbReference>
<dbReference type="InterPro" id="IPR000152">
    <property type="entry name" value="EGF-type_Asp/Asn_hydroxyl_site"/>
</dbReference>
<dbReference type="Gene3D" id="2.10.25.10">
    <property type="entry name" value="Laminin"/>
    <property type="match status" value="1"/>
</dbReference>
<comment type="caution">
    <text evidence="3">The sequence shown here is derived from an EMBL/GenBank/DDBJ whole genome shotgun (WGS) entry which is preliminary data.</text>
</comment>
<dbReference type="SMART" id="SM00179">
    <property type="entry name" value="EGF_CA"/>
    <property type="match status" value="1"/>
</dbReference>
<accession>A0A7D9E443</accession>
<dbReference type="SUPFAM" id="SSF57196">
    <property type="entry name" value="EGF/Laminin"/>
    <property type="match status" value="1"/>
</dbReference>
<reference evidence="3" key="1">
    <citation type="submission" date="2020-04" db="EMBL/GenBank/DDBJ databases">
        <authorList>
            <person name="Alioto T."/>
            <person name="Alioto T."/>
            <person name="Gomez Garrido J."/>
        </authorList>
    </citation>
    <scope>NUCLEOTIDE SEQUENCE</scope>
    <source>
        <strain evidence="3">A484AB</strain>
    </source>
</reference>
<name>A0A7D9E443_PARCT</name>
<dbReference type="PROSITE" id="PS50026">
    <property type="entry name" value="EGF_3"/>
    <property type="match status" value="1"/>
</dbReference>
<evidence type="ECO:0000256" key="2">
    <source>
        <dbReference type="PROSITE-ProRule" id="PRU00076"/>
    </source>
</evidence>
<gene>
    <name evidence="3" type="ORF">PACLA_8A017723</name>
</gene>
<dbReference type="Gene3D" id="3.30.70.960">
    <property type="entry name" value="SEA domain"/>
    <property type="match status" value="1"/>
</dbReference>
<dbReference type="PROSITE" id="PS50024">
    <property type="entry name" value="SEA"/>
    <property type="match status" value="1"/>
</dbReference>
<dbReference type="InterPro" id="IPR018097">
    <property type="entry name" value="EGF_Ca-bd_CS"/>
</dbReference>
<keyword evidence="2" id="KW-0245">EGF-like domain</keyword>
<keyword evidence="1" id="KW-1015">Disulfide bond</keyword>
<dbReference type="SUPFAM" id="SSF82671">
    <property type="entry name" value="SEA domain"/>
    <property type="match status" value="1"/>
</dbReference>
<dbReference type="PROSITE" id="PS01186">
    <property type="entry name" value="EGF_2"/>
    <property type="match status" value="1"/>
</dbReference>
<protein>
    <submittedName>
        <fullName evidence="3">Uromodulin-like 1</fullName>
    </submittedName>
</protein>